<evidence type="ECO:0000256" key="1">
    <source>
        <dbReference type="SAM" id="SignalP"/>
    </source>
</evidence>
<keyword evidence="4" id="KW-1185">Reference proteome</keyword>
<proteinExistence type="predicted"/>
<accession>A0A2R7Z329</accession>
<feature type="chain" id="PRO_5015328694" description="PKD/Chitinase domain-containing protein" evidence="1">
    <location>
        <begin position="25"/>
        <end position="540"/>
    </location>
</feature>
<dbReference type="OrthoDB" id="3755828at2"/>
<dbReference type="NCBIfam" id="NF012211">
    <property type="entry name" value="tand_rpt_95"/>
    <property type="match status" value="2"/>
</dbReference>
<gene>
    <name evidence="3" type="ORF">C7S10_05005</name>
</gene>
<name>A0A2R7Z329_9ACTN</name>
<dbReference type="Gene3D" id="2.60.40.3440">
    <property type="match status" value="2"/>
</dbReference>
<dbReference type="SMART" id="SM00089">
    <property type="entry name" value="PKD"/>
    <property type="match status" value="1"/>
</dbReference>
<feature type="non-terminal residue" evidence="3">
    <location>
        <position position="540"/>
    </location>
</feature>
<feature type="signal peptide" evidence="1">
    <location>
        <begin position="1"/>
        <end position="24"/>
    </location>
</feature>
<dbReference type="InterPro" id="IPR000601">
    <property type="entry name" value="PKD_dom"/>
</dbReference>
<dbReference type="InterPro" id="IPR022409">
    <property type="entry name" value="PKD/Chitinase_dom"/>
</dbReference>
<comment type="caution">
    <text evidence="3">The sequence shown here is derived from an EMBL/GenBank/DDBJ whole genome shotgun (WGS) entry which is preliminary data.</text>
</comment>
<organism evidence="3 4">
    <name type="scientific">Nocardioides currus</name>
    <dbReference type="NCBI Taxonomy" id="2133958"/>
    <lineage>
        <taxon>Bacteria</taxon>
        <taxon>Bacillati</taxon>
        <taxon>Actinomycetota</taxon>
        <taxon>Actinomycetes</taxon>
        <taxon>Propionibacteriales</taxon>
        <taxon>Nocardioidaceae</taxon>
        <taxon>Nocardioides</taxon>
    </lineage>
</organism>
<dbReference type="EMBL" id="PYXZ01000001">
    <property type="protein sequence ID" value="PUA83041.1"/>
    <property type="molecule type" value="Genomic_DNA"/>
</dbReference>
<evidence type="ECO:0000313" key="3">
    <source>
        <dbReference type="EMBL" id="PUA83041.1"/>
    </source>
</evidence>
<feature type="domain" description="PKD/Chitinase" evidence="2">
    <location>
        <begin position="257"/>
        <end position="342"/>
    </location>
</feature>
<dbReference type="Pfam" id="PF00801">
    <property type="entry name" value="PKD"/>
    <property type="match status" value="1"/>
</dbReference>
<keyword evidence="1" id="KW-0732">Signal</keyword>
<evidence type="ECO:0000259" key="2">
    <source>
        <dbReference type="SMART" id="SM00089"/>
    </source>
</evidence>
<dbReference type="InterPro" id="IPR035986">
    <property type="entry name" value="PKD_dom_sf"/>
</dbReference>
<reference evidence="3 4" key="1">
    <citation type="submission" date="2018-03" db="EMBL/GenBank/DDBJ databases">
        <authorList>
            <person name="Keele B.F."/>
        </authorList>
    </citation>
    <scope>NUCLEOTIDE SEQUENCE [LARGE SCALE GENOMIC DNA]</scope>
    <source>
        <strain evidence="3 4">IB-3</strain>
    </source>
</reference>
<dbReference type="AlphaFoldDB" id="A0A2R7Z329"/>
<dbReference type="Proteomes" id="UP000244867">
    <property type="component" value="Unassembled WGS sequence"/>
</dbReference>
<dbReference type="SUPFAM" id="SSF49299">
    <property type="entry name" value="PKD domain"/>
    <property type="match status" value="1"/>
</dbReference>
<protein>
    <recommendedName>
        <fullName evidence="2">PKD/Chitinase domain-containing protein</fullName>
    </recommendedName>
</protein>
<sequence length="540" mass="54681">MTTRLAAILVTTVVVAGVAPAAQAADQKNPFVKPAAHTISHKIVAADARPDVYTVREDQRLVLGPGKGLLANDRGALRAGDLKHLSGVGKGVLKPNGAFVFTPKPASHGLEVFSYGVSGAHGTDRASIRVRVLYVNDAPSFVMESLPGGLSATEDTGSAPVKVVTSTSPAPVGQRELNQRVKVKVTTNNTAMFAKQPSIDKQGMLTYTLAKDASGTATLVLTPRDSGGRGNGGRDTGASRTLVLTVANVNDAPVLQRVDATLPAVVGAPVTLTAVATDVDPGDVLAYSFDCDGDGVFEVGPQAAATTTCTFATVGDHTVTALVTDQAGATSTKQLVVAVQAKADVAPTAVADSATIAEDAPATGIDVLANDTDPDGGPKAVTAATQPAHGTVVVAADGSGLTYKPNADYNGADSFTYTVNGGSTATVSMTVSAVDDKPVAHDDAITVDEDAPATAVDVVANDTDIDGGPKVVASVSEAEHGTVVLAAGAVTYRPDADYNGADSFTYTLNGGSTARVAVTVTDLDDAPVAHDDELTVEEDA</sequence>
<dbReference type="Pfam" id="PF17963">
    <property type="entry name" value="Big_9"/>
    <property type="match status" value="3"/>
</dbReference>
<evidence type="ECO:0000313" key="4">
    <source>
        <dbReference type="Proteomes" id="UP000244867"/>
    </source>
</evidence>
<dbReference type="RefSeq" id="WP_114327780.1">
    <property type="nucleotide sequence ID" value="NZ_PYXZ01000001.1"/>
</dbReference>